<evidence type="ECO:0000256" key="4">
    <source>
        <dbReference type="ARBA" id="ARBA00023136"/>
    </source>
</evidence>
<dbReference type="GO" id="GO:0005886">
    <property type="term" value="C:plasma membrane"/>
    <property type="evidence" value="ECO:0007669"/>
    <property type="project" value="UniProtKB-SubCell"/>
</dbReference>
<dbReference type="InterPro" id="IPR035906">
    <property type="entry name" value="MetI-like_sf"/>
</dbReference>
<feature type="transmembrane region" description="Helical" evidence="5">
    <location>
        <begin position="62"/>
        <end position="86"/>
    </location>
</feature>
<dbReference type="PANTHER" id="PTHR43632">
    <property type="entry name" value="PERMEASE COMPONENT OF TUNGSTATE ABC TRANSPORTER"/>
    <property type="match status" value="1"/>
</dbReference>
<dbReference type="AlphaFoldDB" id="A0A4R2LR53"/>
<comment type="similarity">
    <text evidence="5">Belongs to the binding-protein-dependent transport system permease family.</text>
</comment>
<proteinExistence type="inferred from homology"/>
<keyword evidence="5" id="KW-0813">Transport</keyword>
<dbReference type="Gene3D" id="1.10.3720.10">
    <property type="entry name" value="MetI-like"/>
    <property type="match status" value="1"/>
</dbReference>
<evidence type="ECO:0000256" key="5">
    <source>
        <dbReference type="RuleBase" id="RU363032"/>
    </source>
</evidence>
<sequence>MNIIVEGIKEAFRLIFSLDAEVFEVVLLSLRVSLTSLFVAGVLGIFLGILTSKYQFPLKHFLMRLIYTLMGMPPVLCGLLVYILFMRRGPLGSLRLNYTVTIMIIAQILMILPIIMGLTINAAGEKQDKIRRLAKTLGANSVQTMGLFLFELRGGLVVALVSGFSRAISEVGAVMIVGGNIDGKTRVMTTYISQLKGMGEYERALAVGIILLLISFVVNTILYHFQGEKNG</sequence>
<name>A0A4R2LR53_9FIRM</name>
<keyword evidence="4 5" id="KW-0472">Membrane</keyword>
<organism evidence="7 8">
    <name type="scientific">Frisingicoccus caecimuris</name>
    <dbReference type="NCBI Taxonomy" id="1796636"/>
    <lineage>
        <taxon>Bacteria</taxon>
        <taxon>Bacillati</taxon>
        <taxon>Bacillota</taxon>
        <taxon>Clostridia</taxon>
        <taxon>Lachnospirales</taxon>
        <taxon>Lachnospiraceae</taxon>
        <taxon>Frisingicoccus</taxon>
    </lineage>
</organism>
<dbReference type="InterPro" id="IPR049783">
    <property type="entry name" value="ABC_perm_TupB-like"/>
</dbReference>
<dbReference type="PANTHER" id="PTHR43632:SF1">
    <property type="entry name" value="PERMEASE COMPONENT OF TUNGSTATE ABC TRANSPORTER"/>
    <property type="match status" value="1"/>
</dbReference>
<accession>A0A4R2LR53</accession>
<dbReference type="InterPro" id="IPR000515">
    <property type="entry name" value="MetI-like"/>
</dbReference>
<protein>
    <submittedName>
        <fullName evidence="7">Tungstate transport system permease protein</fullName>
    </submittedName>
</protein>
<evidence type="ECO:0000256" key="2">
    <source>
        <dbReference type="ARBA" id="ARBA00022692"/>
    </source>
</evidence>
<dbReference type="RefSeq" id="WP_132087971.1">
    <property type="nucleotide sequence ID" value="NZ_JANKAQ010000002.1"/>
</dbReference>
<feature type="transmembrane region" description="Helical" evidence="5">
    <location>
        <begin position="28"/>
        <end position="50"/>
    </location>
</feature>
<dbReference type="SUPFAM" id="SSF161098">
    <property type="entry name" value="MetI-like"/>
    <property type="match status" value="1"/>
</dbReference>
<dbReference type="CDD" id="cd06261">
    <property type="entry name" value="TM_PBP2"/>
    <property type="match status" value="1"/>
</dbReference>
<reference evidence="7 8" key="1">
    <citation type="submission" date="2019-03" db="EMBL/GenBank/DDBJ databases">
        <title>Genomic Encyclopedia of Type Strains, Phase IV (KMG-IV): sequencing the most valuable type-strain genomes for metagenomic binning, comparative biology and taxonomic classification.</title>
        <authorList>
            <person name="Goeker M."/>
        </authorList>
    </citation>
    <scope>NUCLEOTIDE SEQUENCE [LARGE SCALE GENOMIC DNA]</scope>
    <source>
        <strain evidence="7 8">DSM 28559</strain>
    </source>
</reference>
<dbReference type="OrthoDB" id="9781724at2"/>
<keyword evidence="2 5" id="KW-0812">Transmembrane</keyword>
<evidence type="ECO:0000256" key="3">
    <source>
        <dbReference type="ARBA" id="ARBA00022989"/>
    </source>
</evidence>
<gene>
    <name evidence="7" type="ORF">EV212_101369</name>
</gene>
<evidence type="ECO:0000256" key="1">
    <source>
        <dbReference type="ARBA" id="ARBA00004141"/>
    </source>
</evidence>
<dbReference type="PROSITE" id="PS50928">
    <property type="entry name" value="ABC_TM1"/>
    <property type="match status" value="1"/>
</dbReference>
<evidence type="ECO:0000313" key="8">
    <source>
        <dbReference type="Proteomes" id="UP000295711"/>
    </source>
</evidence>
<dbReference type="Pfam" id="PF00528">
    <property type="entry name" value="BPD_transp_1"/>
    <property type="match status" value="1"/>
</dbReference>
<comment type="subcellular location">
    <subcellularLocation>
        <location evidence="5">Cell membrane</location>
        <topology evidence="5">Multi-pass membrane protein</topology>
    </subcellularLocation>
    <subcellularLocation>
        <location evidence="1">Membrane</location>
        <topology evidence="1">Multi-pass membrane protein</topology>
    </subcellularLocation>
</comment>
<feature type="domain" description="ABC transmembrane type-1" evidence="6">
    <location>
        <begin position="26"/>
        <end position="222"/>
    </location>
</feature>
<dbReference type="Proteomes" id="UP000295711">
    <property type="component" value="Unassembled WGS sequence"/>
</dbReference>
<dbReference type="NCBIfam" id="NF038017">
    <property type="entry name" value="ABC_perm1"/>
    <property type="match status" value="1"/>
</dbReference>
<feature type="transmembrane region" description="Helical" evidence="5">
    <location>
        <begin position="204"/>
        <end position="225"/>
    </location>
</feature>
<keyword evidence="3 5" id="KW-1133">Transmembrane helix</keyword>
<comment type="caution">
    <text evidence="7">The sequence shown here is derived from an EMBL/GenBank/DDBJ whole genome shotgun (WGS) entry which is preliminary data.</text>
</comment>
<dbReference type="EMBL" id="SLXA01000001">
    <property type="protein sequence ID" value="TCO86576.1"/>
    <property type="molecule type" value="Genomic_DNA"/>
</dbReference>
<evidence type="ECO:0000313" key="7">
    <source>
        <dbReference type="EMBL" id="TCO86576.1"/>
    </source>
</evidence>
<feature type="transmembrane region" description="Helical" evidence="5">
    <location>
        <begin position="98"/>
        <end position="123"/>
    </location>
</feature>
<dbReference type="GO" id="GO:0055085">
    <property type="term" value="P:transmembrane transport"/>
    <property type="evidence" value="ECO:0007669"/>
    <property type="project" value="InterPro"/>
</dbReference>
<keyword evidence="8" id="KW-1185">Reference proteome</keyword>
<evidence type="ECO:0000259" key="6">
    <source>
        <dbReference type="PROSITE" id="PS50928"/>
    </source>
</evidence>